<feature type="region of interest" description="Disordered" evidence="1">
    <location>
        <begin position="1"/>
        <end position="123"/>
    </location>
</feature>
<dbReference type="Proteomes" id="UP000299102">
    <property type="component" value="Unassembled WGS sequence"/>
</dbReference>
<feature type="region of interest" description="Disordered" evidence="1">
    <location>
        <begin position="281"/>
        <end position="300"/>
    </location>
</feature>
<feature type="compositionally biased region" description="Low complexity" evidence="1">
    <location>
        <begin position="212"/>
        <end position="222"/>
    </location>
</feature>
<name>A0A4C1SYM4_EUMVA</name>
<gene>
    <name evidence="2" type="primary">ena</name>
    <name evidence="2" type="ORF">EVAR_4525_1</name>
</gene>
<reference evidence="2 3" key="1">
    <citation type="journal article" date="2019" name="Commun. Biol.">
        <title>The bagworm genome reveals a unique fibroin gene that provides high tensile strength.</title>
        <authorList>
            <person name="Kono N."/>
            <person name="Nakamura H."/>
            <person name="Ohtoshi R."/>
            <person name="Tomita M."/>
            <person name="Numata K."/>
            <person name="Arakawa K."/>
        </authorList>
    </citation>
    <scope>NUCLEOTIDE SEQUENCE [LARGE SCALE GENOMIC DNA]</scope>
</reference>
<feature type="compositionally biased region" description="Low complexity" evidence="1">
    <location>
        <begin position="68"/>
        <end position="82"/>
    </location>
</feature>
<dbReference type="InterPro" id="IPR038023">
    <property type="entry name" value="VASP_sf"/>
</dbReference>
<sequence length="435" mass="45118">MSGNISVPPAPAPPPVPPHQNLNLGHANGPVAPATPPSVPQPPPMQQQQQQPVQSTGPPPPPPPPAAATPNAGSASVATTVASPPPPPPPPAPPAPDPTGLAAQLQQARLKRQAKRNNRNDQGKIKFSNVTGIEIDNSTKIGIESGIMIANNQCGCVGTGKERAGCKQVVCIVVCVVWMARSPDVRYGHCYGYIPIAGRPASPIGFFVQFDQQQQQQQQQSNNGGGTTTGTGQTSPPFAQEHSGSSTSSGGSAGGGRAAGSATPMHSMMNEMARTLARRRAHIDRTEESSADNSVSGTPMKTWERAATLPHRLPACNGNSSSTESCGQQQPASPRSVRKRFGSASEETILKQVNGGVGVGAGGSDGAVSAAEWEAFKAELLREVRAQFAQMKRDILDGIVVKGTRQLIYLPFSSNESGTGAQIIVARAAPAPYSS</sequence>
<feature type="compositionally biased region" description="Pro residues" evidence="1">
    <location>
        <begin position="57"/>
        <end position="67"/>
    </location>
</feature>
<protein>
    <submittedName>
        <fullName evidence="2">Protein enabled</fullName>
    </submittedName>
</protein>
<dbReference type="STRING" id="151549.A0A4C1SYM4"/>
<feature type="region of interest" description="Disordered" evidence="1">
    <location>
        <begin position="312"/>
        <end position="344"/>
    </location>
</feature>
<feature type="region of interest" description="Disordered" evidence="1">
    <location>
        <begin position="211"/>
        <end position="263"/>
    </location>
</feature>
<comment type="caution">
    <text evidence="2">The sequence shown here is derived from an EMBL/GenBank/DDBJ whole genome shotgun (WGS) entry which is preliminary data.</text>
</comment>
<dbReference type="SUPFAM" id="SSF118370">
    <property type="entry name" value="Vasodilator-stimulated phosphoprotein, VASP, tetramerisation domain"/>
    <property type="match status" value="1"/>
</dbReference>
<evidence type="ECO:0000313" key="3">
    <source>
        <dbReference type="Proteomes" id="UP000299102"/>
    </source>
</evidence>
<evidence type="ECO:0000313" key="2">
    <source>
        <dbReference type="EMBL" id="GBP06367.1"/>
    </source>
</evidence>
<dbReference type="Gene3D" id="1.20.5.1160">
    <property type="entry name" value="Vasodilator-stimulated phosphoprotein"/>
    <property type="match status" value="1"/>
</dbReference>
<evidence type="ECO:0000256" key="1">
    <source>
        <dbReference type="SAM" id="MobiDB-lite"/>
    </source>
</evidence>
<dbReference type="AlphaFoldDB" id="A0A4C1SYM4"/>
<keyword evidence="3" id="KW-1185">Reference proteome</keyword>
<feature type="compositionally biased region" description="Low complexity" evidence="1">
    <location>
        <begin position="46"/>
        <end position="56"/>
    </location>
</feature>
<feature type="compositionally biased region" description="Pro residues" evidence="1">
    <location>
        <begin position="8"/>
        <end position="18"/>
    </location>
</feature>
<dbReference type="EMBL" id="BGZK01000022">
    <property type="protein sequence ID" value="GBP06367.1"/>
    <property type="molecule type" value="Genomic_DNA"/>
</dbReference>
<dbReference type="OrthoDB" id="31170at2759"/>
<organism evidence="2 3">
    <name type="scientific">Eumeta variegata</name>
    <name type="common">Bagworm moth</name>
    <name type="synonym">Eumeta japonica</name>
    <dbReference type="NCBI Taxonomy" id="151549"/>
    <lineage>
        <taxon>Eukaryota</taxon>
        <taxon>Metazoa</taxon>
        <taxon>Ecdysozoa</taxon>
        <taxon>Arthropoda</taxon>
        <taxon>Hexapoda</taxon>
        <taxon>Insecta</taxon>
        <taxon>Pterygota</taxon>
        <taxon>Neoptera</taxon>
        <taxon>Endopterygota</taxon>
        <taxon>Lepidoptera</taxon>
        <taxon>Glossata</taxon>
        <taxon>Ditrysia</taxon>
        <taxon>Tineoidea</taxon>
        <taxon>Psychidae</taxon>
        <taxon>Oiketicinae</taxon>
        <taxon>Eumeta</taxon>
    </lineage>
</organism>
<proteinExistence type="predicted"/>
<accession>A0A4C1SYM4</accession>
<feature type="compositionally biased region" description="Low complexity" evidence="1">
    <location>
        <begin position="98"/>
        <end position="108"/>
    </location>
</feature>
<feature type="compositionally biased region" description="Pro residues" evidence="1">
    <location>
        <begin position="33"/>
        <end position="45"/>
    </location>
</feature>
<feature type="compositionally biased region" description="Polar residues" evidence="1">
    <location>
        <begin position="317"/>
        <end position="333"/>
    </location>
</feature>
<feature type="compositionally biased region" description="Pro residues" evidence="1">
    <location>
        <begin position="83"/>
        <end position="97"/>
    </location>
</feature>